<organism evidence="4 5">
    <name type="scientific">Paenibacillus gansuensis</name>
    <dbReference type="NCBI Taxonomy" id="306542"/>
    <lineage>
        <taxon>Bacteria</taxon>
        <taxon>Bacillati</taxon>
        <taxon>Bacillota</taxon>
        <taxon>Bacilli</taxon>
        <taxon>Bacillales</taxon>
        <taxon>Paenibacillaceae</taxon>
        <taxon>Paenibacillus</taxon>
    </lineage>
</organism>
<feature type="binding site" evidence="3">
    <location>
        <position position="102"/>
    </location>
    <ligand>
        <name>ATP</name>
        <dbReference type="ChEBI" id="CHEBI:30616"/>
    </ligand>
</feature>
<keyword evidence="3" id="KW-0820">tRNA-binding</keyword>
<accession>A0ABW5PEE7</accession>
<sequence>MKTVGVIVEYNPLHYGHVYHFRQSLNLSGADCAVAVMSGHFLQRGEPALAGKWARAEMALKMGADLVIELPAAYSSQPAEWFAYGAVSLLEATGVVDSLCFGSESGEIGWLMQLANILADEPQAFRGQVKAGLAAGMNYPSAYSAAVRNLAQELGGSAGLYSGSGGGTEIPADALSQPNNTLGLHYLIALARLNSPIVPLTVTRRAAGYHQTDITDEQIASATAIRRLLFEEGDLAAAKPYLPPYTYDVLQREWTAGRAPVSWSRYAPQLMHRIVSASADDLAQLAEVTEGLQHRLKAALPRLGSSPLNIERLLAELKTKRYTRTKLQRMLTRILLGHTKSALSAGALRAGVSYIRVLGFTERGRALLKRMKTTAKLPVVTKVSKESFPYLDMDIRATAVYALGFDTPSSEDLLRDYYQSPVQMP</sequence>
<gene>
    <name evidence="3" type="primary">tmcAL</name>
    <name evidence="4" type="ORF">ACFSUF_11045</name>
</gene>
<dbReference type="PANTHER" id="PTHR37825">
    <property type="entry name" value="TRNA(MET) CYTIDINE ACETATE LIGASE"/>
    <property type="match status" value="1"/>
</dbReference>
<comment type="similarity">
    <text evidence="3">Belongs to the TmcAL family.</text>
</comment>
<keyword evidence="1 3" id="KW-0436">Ligase</keyword>
<keyword evidence="5" id="KW-1185">Reference proteome</keyword>
<keyword evidence="3" id="KW-0547">Nucleotide-binding</keyword>
<comment type="function">
    <text evidence="3">Catalyzes the formation of N(4)-acetylcytidine (ac(4)C) at the wobble position of elongator tRNA(Met), using acetate and ATP as substrates. First activates an acetate ion to form acetyladenylate (Ac-AMP) and then transfers the acetyl group to tRNA to form ac(4)C34.</text>
</comment>
<reference evidence="5" key="1">
    <citation type="journal article" date="2019" name="Int. J. Syst. Evol. Microbiol.">
        <title>The Global Catalogue of Microorganisms (GCM) 10K type strain sequencing project: providing services to taxonomists for standard genome sequencing and annotation.</title>
        <authorList>
            <consortium name="The Broad Institute Genomics Platform"/>
            <consortium name="The Broad Institute Genome Sequencing Center for Infectious Disease"/>
            <person name="Wu L."/>
            <person name="Ma J."/>
        </authorList>
    </citation>
    <scope>NUCLEOTIDE SEQUENCE [LARGE SCALE GENOMIC DNA]</scope>
    <source>
        <strain evidence="5">KCTC 3950</strain>
    </source>
</reference>
<keyword evidence="3" id="KW-0963">Cytoplasm</keyword>
<comment type="caution">
    <text evidence="3">Lacks conserved residue(s) required for the propagation of feature annotation.</text>
</comment>
<dbReference type="InterPro" id="IPR014729">
    <property type="entry name" value="Rossmann-like_a/b/a_fold"/>
</dbReference>
<dbReference type="PANTHER" id="PTHR37825:SF1">
    <property type="entry name" value="TRNA(MET) CYTIDINE ACETATE LIGASE"/>
    <property type="match status" value="1"/>
</dbReference>
<dbReference type="InterPro" id="IPR008513">
    <property type="entry name" value="tRNA(Met)_cyd_acetate_ligase"/>
</dbReference>
<comment type="caution">
    <text evidence="4">The sequence shown here is derived from an EMBL/GenBank/DDBJ whole genome shotgun (WGS) entry which is preliminary data.</text>
</comment>
<feature type="binding site" evidence="3">
    <location>
        <position position="204"/>
    </location>
    <ligand>
        <name>ATP</name>
        <dbReference type="ChEBI" id="CHEBI:30616"/>
    </ligand>
</feature>
<evidence type="ECO:0000313" key="5">
    <source>
        <dbReference type="Proteomes" id="UP001597541"/>
    </source>
</evidence>
<dbReference type="EC" id="6.3.4.-" evidence="3"/>
<evidence type="ECO:0000313" key="4">
    <source>
        <dbReference type="EMBL" id="MFD2612958.1"/>
    </source>
</evidence>
<dbReference type="SUPFAM" id="SSF52374">
    <property type="entry name" value="Nucleotidylyl transferase"/>
    <property type="match status" value="1"/>
</dbReference>
<name>A0ABW5PEE7_9BACL</name>
<feature type="binding site" evidence="3">
    <location>
        <position position="179"/>
    </location>
    <ligand>
        <name>ATP</name>
        <dbReference type="ChEBI" id="CHEBI:30616"/>
    </ligand>
</feature>
<keyword evidence="3" id="KW-0067">ATP-binding</keyword>
<comment type="subcellular location">
    <subcellularLocation>
        <location evidence="3">Cytoplasm</location>
    </subcellularLocation>
</comment>
<dbReference type="Pfam" id="PF05636">
    <property type="entry name" value="HIGH_NTase1"/>
    <property type="match status" value="1"/>
</dbReference>
<dbReference type="RefSeq" id="WP_377603153.1">
    <property type="nucleotide sequence ID" value="NZ_JBHUME010000007.1"/>
</dbReference>
<dbReference type="Gene3D" id="3.40.50.620">
    <property type="entry name" value="HUPs"/>
    <property type="match status" value="1"/>
</dbReference>
<evidence type="ECO:0000256" key="2">
    <source>
        <dbReference type="ARBA" id="ARBA00022694"/>
    </source>
</evidence>
<dbReference type="EMBL" id="JBHUME010000007">
    <property type="protein sequence ID" value="MFD2612958.1"/>
    <property type="molecule type" value="Genomic_DNA"/>
</dbReference>
<keyword evidence="2 3" id="KW-0819">tRNA processing</keyword>
<protein>
    <recommendedName>
        <fullName evidence="3">tRNA(Met) cytidine acetate ligase</fullName>
        <ecNumber evidence="3">6.3.4.-</ecNumber>
    </recommendedName>
</protein>
<dbReference type="NCBIfam" id="NF010191">
    <property type="entry name" value="PRK13670.1"/>
    <property type="match status" value="1"/>
</dbReference>
<dbReference type="Proteomes" id="UP001597541">
    <property type="component" value="Unassembled WGS sequence"/>
</dbReference>
<proteinExistence type="inferred from homology"/>
<dbReference type="HAMAP" id="MF_01539">
    <property type="entry name" value="TmcAL"/>
    <property type="match status" value="1"/>
</dbReference>
<evidence type="ECO:0000256" key="3">
    <source>
        <dbReference type="HAMAP-Rule" id="MF_01539"/>
    </source>
</evidence>
<evidence type="ECO:0000256" key="1">
    <source>
        <dbReference type="ARBA" id="ARBA00022598"/>
    </source>
</evidence>
<feature type="binding site" evidence="3">
    <location>
        <begin position="7"/>
        <end position="20"/>
    </location>
    <ligand>
        <name>ATP</name>
        <dbReference type="ChEBI" id="CHEBI:30616"/>
    </ligand>
</feature>
<keyword evidence="3" id="KW-0694">RNA-binding</keyword>
<comment type="catalytic activity">
    <reaction evidence="3">
        <text>cytidine(34) in elongator tRNA(Met) + acetate + ATP = N(4)-acetylcytidine(34) in elongator tRNA(Met) + AMP + diphosphate</text>
        <dbReference type="Rhea" id="RHEA:58144"/>
        <dbReference type="Rhea" id="RHEA-COMP:10693"/>
        <dbReference type="Rhea" id="RHEA-COMP:10694"/>
        <dbReference type="ChEBI" id="CHEBI:30089"/>
        <dbReference type="ChEBI" id="CHEBI:30616"/>
        <dbReference type="ChEBI" id="CHEBI:33019"/>
        <dbReference type="ChEBI" id="CHEBI:74900"/>
        <dbReference type="ChEBI" id="CHEBI:82748"/>
        <dbReference type="ChEBI" id="CHEBI:456215"/>
    </reaction>
</comment>